<gene>
    <name evidence="2" type="ORF">PENTCL1PPCAC_7979</name>
</gene>
<proteinExistence type="predicted"/>
<keyword evidence="3" id="KW-1185">Reference proteome</keyword>
<accession>A0AAV5SSH5</accession>
<organism evidence="2 3">
    <name type="scientific">Pristionchus entomophagus</name>
    <dbReference type="NCBI Taxonomy" id="358040"/>
    <lineage>
        <taxon>Eukaryota</taxon>
        <taxon>Metazoa</taxon>
        <taxon>Ecdysozoa</taxon>
        <taxon>Nematoda</taxon>
        <taxon>Chromadorea</taxon>
        <taxon>Rhabditida</taxon>
        <taxon>Rhabditina</taxon>
        <taxon>Diplogasteromorpha</taxon>
        <taxon>Diplogasteroidea</taxon>
        <taxon>Neodiplogasteridae</taxon>
        <taxon>Pristionchus</taxon>
    </lineage>
</organism>
<feature type="chain" id="PRO_5043663621" evidence="1">
    <location>
        <begin position="17"/>
        <end position="546"/>
    </location>
</feature>
<protein>
    <submittedName>
        <fullName evidence="2">Uncharacterized protein</fullName>
    </submittedName>
</protein>
<keyword evidence="1" id="KW-0732">Signal</keyword>
<dbReference type="EMBL" id="BTSX01000002">
    <property type="protein sequence ID" value="GMS85804.1"/>
    <property type="molecule type" value="Genomic_DNA"/>
</dbReference>
<reference evidence="2" key="1">
    <citation type="submission" date="2023-10" db="EMBL/GenBank/DDBJ databases">
        <title>Genome assembly of Pristionchus species.</title>
        <authorList>
            <person name="Yoshida K."/>
            <person name="Sommer R.J."/>
        </authorList>
    </citation>
    <scope>NUCLEOTIDE SEQUENCE</scope>
    <source>
        <strain evidence="2">RS0144</strain>
    </source>
</reference>
<evidence type="ECO:0000313" key="2">
    <source>
        <dbReference type="EMBL" id="GMS85804.1"/>
    </source>
</evidence>
<comment type="caution">
    <text evidence="2">The sequence shown here is derived from an EMBL/GenBank/DDBJ whole genome shotgun (WGS) entry which is preliminary data.</text>
</comment>
<evidence type="ECO:0000256" key="1">
    <source>
        <dbReference type="SAM" id="SignalP"/>
    </source>
</evidence>
<feature type="non-terminal residue" evidence="2">
    <location>
        <position position="546"/>
    </location>
</feature>
<dbReference type="AlphaFoldDB" id="A0AAV5SSH5"/>
<dbReference type="Proteomes" id="UP001432027">
    <property type="component" value="Unassembled WGS sequence"/>
</dbReference>
<feature type="signal peptide" evidence="1">
    <location>
        <begin position="1"/>
        <end position="16"/>
    </location>
</feature>
<name>A0AAV5SSH5_9BILA</name>
<evidence type="ECO:0000313" key="3">
    <source>
        <dbReference type="Proteomes" id="UP001432027"/>
    </source>
</evidence>
<sequence>MLIPVMLLTLCVSVHAEQKTNYTQLVKEYIDAWKEAFPESPPRTAIGKLQKAVNDSGEELLKLHNPVLKLIAAAVNTEFEPESLEQQALSIMHSSFEKQSRAMNQLYRDSRYSFTFCTHECNIVLNYDELIISPQWKWLSAFEKITDPMIDVRSLSKKDFISSCEAEILNNRMLNIVEEKFRTKCPIPNEDDIDRVIRVRMAFRYFESQFIVTDGKFRRMQHDYDVTRKHILTHMRALSSKQIADLISELDNTKFSEGWFTRFFSNERNLRNFASRDIFNELRQIRSDCLPEVIFNMNDQSSEALEKAMMQLTSDVLIITQMTVTCANISTGGDEQRMVTLLNETRTRIERIGGHMEMWFNEAQRHLWPILGIEEAKVAINISDISPAKYERTAAKIYSVFNDRAKQDESYHVFAAPSGIHEDDWAVRTGKEGIYYNITNIGGIDVHVFRYDYVKDLEIKTTVGADEWLKPNRAAIIDVIRSSISNTAAEVMRALSDHPVTRNMTPTQFRSAILFRNRVSKNETHIPIGWRAMYGEHVEYSEEGHH</sequence>